<keyword evidence="5" id="KW-1185">Reference proteome</keyword>
<dbReference type="PANTHER" id="PTHR43544">
    <property type="entry name" value="SHORT-CHAIN DEHYDROGENASE/REDUCTASE"/>
    <property type="match status" value="1"/>
</dbReference>
<sequence length="267" mass="27894">MADNTVYLITGANKGIGLGLAIVLLARPSTTVIGTFRPSTAPNTPTILAALPHHPTSIAVAFPLDEDDAHISSATVSARLTRALEDAGLTEPPNEPRLDVVIANAGGATGPFADVTTTDPADALNDFAVNALGPLRLFQACWPLMVNGAGGREGQKKFVLITSSVGSIGCLEQESFPSTAYGMSKVAANWLARKASIEFASQGLKVGIIHPGWVKTAMGQALADAVNVKEPPMTVEDSAKRVLQLVDHLSAENSGKFVSYDGQPLPW</sequence>
<gene>
    <name evidence="4" type="ORF">VTK73DRAFT_1374</name>
</gene>
<evidence type="ECO:0000313" key="4">
    <source>
        <dbReference type="EMBL" id="KAL1872768.1"/>
    </source>
</evidence>
<comment type="caution">
    <text evidence="4">The sequence shown here is derived from an EMBL/GenBank/DDBJ whole genome shotgun (WGS) entry which is preliminary data.</text>
</comment>
<proteinExistence type="inferred from homology"/>
<keyword evidence="3" id="KW-0560">Oxidoreductase</keyword>
<dbReference type="Gene3D" id="3.40.50.720">
    <property type="entry name" value="NAD(P)-binding Rossmann-like Domain"/>
    <property type="match status" value="1"/>
</dbReference>
<dbReference type="EMBL" id="JAZHXJ010000133">
    <property type="protein sequence ID" value="KAL1872768.1"/>
    <property type="molecule type" value="Genomic_DNA"/>
</dbReference>
<evidence type="ECO:0000313" key="5">
    <source>
        <dbReference type="Proteomes" id="UP001586593"/>
    </source>
</evidence>
<accession>A0ABR3X9Z8</accession>
<dbReference type="Proteomes" id="UP001586593">
    <property type="component" value="Unassembled WGS sequence"/>
</dbReference>
<keyword evidence="2" id="KW-0521">NADP</keyword>
<evidence type="ECO:0000256" key="3">
    <source>
        <dbReference type="ARBA" id="ARBA00023002"/>
    </source>
</evidence>
<dbReference type="InterPro" id="IPR051468">
    <property type="entry name" value="Fungal_SecMetab_SDRs"/>
</dbReference>
<dbReference type="InterPro" id="IPR036291">
    <property type="entry name" value="NAD(P)-bd_dom_sf"/>
</dbReference>
<reference evidence="4 5" key="1">
    <citation type="journal article" date="2024" name="Commun. Biol.">
        <title>Comparative genomic analysis of thermophilic fungi reveals convergent evolutionary adaptations and gene losses.</title>
        <authorList>
            <person name="Steindorff A.S."/>
            <person name="Aguilar-Pontes M.V."/>
            <person name="Robinson A.J."/>
            <person name="Andreopoulos B."/>
            <person name="LaButti K."/>
            <person name="Kuo A."/>
            <person name="Mondo S."/>
            <person name="Riley R."/>
            <person name="Otillar R."/>
            <person name="Haridas S."/>
            <person name="Lipzen A."/>
            <person name="Grimwood J."/>
            <person name="Schmutz J."/>
            <person name="Clum A."/>
            <person name="Reid I.D."/>
            <person name="Moisan M.C."/>
            <person name="Butler G."/>
            <person name="Nguyen T.T.M."/>
            <person name="Dewar K."/>
            <person name="Conant G."/>
            <person name="Drula E."/>
            <person name="Henrissat B."/>
            <person name="Hansel C."/>
            <person name="Singer S."/>
            <person name="Hutchinson M.I."/>
            <person name="de Vries R.P."/>
            <person name="Natvig D.O."/>
            <person name="Powell A.J."/>
            <person name="Tsang A."/>
            <person name="Grigoriev I.V."/>
        </authorList>
    </citation>
    <scope>NUCLEOTIDE SEQUENCE [LARGE SCALE GENOMIC DNA]</scope>
    <source>
        <strain evidence="4 5">ATCC 24622</strain>
    </source>
</reference>
<dbReference type="PANTHER" id="PTHR43544:SF7">
    <property type="entry name" value="NADB-LER2"/>
    <property type="match status" value="1"/>
</dbReference>
<evidence type="ECO:0000256" key="2">
    <source>
        <dbReference type="ARBA" id="ARBA00022857"/>
    </source>
</evidence>
<organism evidence="4 5">
    <name type="scientific">Phialemonium thermophilum</name>
    <dbReference type="NCBI Taxonomy" id="223376"/>
    <lineage>
        <taxon>Eukaryota</taxon>
        <taxon>Fungi</taxon>
        <taxon>Dikarya</taxon>
        <taxon>Ascomycota</taxon>
        <taxon>Pezizomycotina</taxon>
        <taxon>Sordariomycetes</taxon>
        <taxon>Sordariomycetidae</taxon>
        <taxon>Cephalothecales</taxon>
        <taxon>Cephalothecaceae</taxon>
        <taxon>Phialemonium</taxon>
    </lineage>
</organism>
<dbReference type="PRINTS" id="PR00081">
    <property type="entry name" value="GDHRDH"/>
</dbReference>
<comment type="similarity">
    <text evidence="1">Belongs to the short-chain dehydrogenases/reductases (SDR) family.</text>
</comment>
<dbReference type="Pfam" id="PF00106">
    <property type="entry name" value="adh_short"/>
    <property type="match status" value="1"/>
</dbReference>
<dbReference type="SUPFAM" id="SSF51735">
    <property type="entry name" value="NAD(P)-binding Rossmann-fold domains"/>
    <property type="match status" value="1"/>
</dbReference>
<dbReference type="InterPro" id="IPR002347">
    <property type="entry name" value="SDR_fam"/>
</dbReference>
<evidence type="ECO:0000256" key="1">
    <source>
        <dbReference type="ARBA" id="ARBA00006484"/>
    </source>
</evidence>
<protein>
    <submittedName>
        <fullName evidence="4">Uncharacterized protein</fullName>
    </submittedName>
</protein>
<dbReference type="PROSITE" id="PS00061">
    <property type="entry name" value="ADH_SHORT"/>
    <property type="match status" value="1"/>
</dbReference>
<dbReference type="InterPro" id="IPR020904">
    <property type="entry name" value="Sc_DH/Rdtase_CS"/>
</dbReference>
<dbReference type="CDD" id="cd05325">
    <property type="entry name" value="carb_red_sniffer_like_SDR_c"/>
    <property type="match status" value="1"/>
</dbReference>
<name>A0ABR3X9Z8_9PEZI</name>